<dbReference type="GO" id="GO:0098794">
    <property type="term" value="C:postsynapse"/>
    <property type="evidence" value="ECO:0007669"/>
    <property type="project" value="UniProtKB-SubCell"/>
</dbReference>
<evidence type="ECO:0000256" key="2">
    <source>
        <dbReference type="ARBA" id="ARBA00004111"/>
    </source>
</evidence>
<dbReference type="FunFam" id="1.10.630.10:FF:000031">
    <property type="entry name" value="cholesterol 24-hydroxylase isoform X2"/>
    <property type="match status" value="1"/>
</dbReference>
<evidence type="ECO:0000256" key="27">
    <source>
        <dbReference type="ARBA" id="ARBA00050344"/>
    </source>
</evidence>
<comment type="cofactor">
    <cofactor evidence="1 46">
        <name>heme</name>
        <dbReference type="ChEBI" id="CHEBI:30413"/>
    </cofactor>
</comment>
<evidence type="ECO:0000256" key="36">
    <source>
        <dbReference type="ARBA" id="ARBA00051763"/>
    </source>
</evidence>
<dbReference type="STRING" id="45351.A7RNE6"/>
<keyword evidence="50" id="KW-1185">Reference proteome</keyword>
<evidence type="ECO:0000313" key="49">
    <source>
        <dbReference type="EMBL" id="EDO47129.1"/>
    </source>
</evidence>
<keyword evidence="9 48" id="KW-0812">Transmembrane</keyword>
<evidence type="ECO:0000256" key="3">
    <source>
        <dbReference type="ARBA" id="ARBA00004279"/>
    </source>
</evidence>
<keyword evidence="10 46" id="KW-0479">Metal-binding</keyword>
<gene>
    <name evidence="49" type="ORF">NEMVEDRAFT_v1g180149</name>
</gene>
<comment type="function">
    <text evidence="40">P450 monooxygenase that plays a major role in cholesterol homeostasis in the brain. Primarily catalyzes the hydroxylation (with S stereochemistry) at C-24 of cholesterol side chain, triggering cholesterol diffusion out of neurons and its further degradation. By promoting constant cholesterol elimination in neurons, may activate the mevalonate pathway and coordinate the synthesis of new cholesterol and nonsterol isoprenoids involved in synaptic activity and learning. Further hydroxylates cholesterol derivatives and hormone steroids on both the ring and side chain of these molecules, converting them into active oxysterols involved in lipid signaling and biosynthesis. Acts as an epoxidase converting cholesta-5,24-dien-3beta-ol/desmosterol into (24S),25-epoxycholesterol, an abundant lipid ligand of nuclear NR1H2 and NR1H3 receptors shown to promote neurogenesis in developing brain. May also catalyze the oxidative metabolism of xenobiotics, such as clotrimazole.</text>
</comment>
<evidence type="ECO:0000256" key="18">
    <source>
        <dbReference type="ARBA" id="ARBA00023098"/>
    </source>
</evidence>
<dbReference type="PhylomeDB" id="A7RNE6"/>
<evidence type="ECO:0000256" key="34">
    <source>
        <dbReference type="ARBA" id="ARBA00051606"/>
    </source>
</evidence>
<evidence type="ECO:0000256" key="22">
    <source>
        <dbReference type="ARBA" id="ARBA00023273"/>
    </source>
</evidence>
<keyword evidence="13 48" id="KW-1133">Transmembrane helix</keyword>
<comment type="catalytic activity">
    <reaction evidence="36">
        <text>(24S)-hydroxycholesterol + reduced [NADPH--hemoprotein reductase] + O2 = (24S,25R)-24,26-dihydroxycholesterol + oxidized [NADPH--hemoprotein reductase] + H2O + H(+)</text>
        <dbReference type="Rhea" id="RHEA:46388"/>
        <dbReference type="Rhea" id="RHEA-COMP:11964"/>
        <dbReference type="Rhea" id="RHEA-COMP:11965"/>
        <dbReference type="ChEBI" id="CHEBI:15377"/>
        <dbReference type="ChEBI" id="CHEBI:15378"/>
        <dbReference type="ChEBI" id="CHEBI:15379"/>
        <dbReference type="ChEBI" id="CHEBI:34310"/>
        <dbReference type="ChEBI" id="CHEBI:57618"/>
        <dbReference type="ChEBI" id="CHEBI:58210"/>
        <dbReference type="ChEBI" id="CHEBI:86165"/>
    </reaction>
    <physiologicalReaction direction="left-to-right" evidence="36">
        <dbReference type="Rhea" id="RHEA:46389"/>
    </physiologicalReaction>
</comment>
<evidence type="ECO:0000256" key="4">
    <source>
        <dbReference type="ARBA" id="ARBA00004389"/>
    </source>
</evidence>
<dbReference type="eggNOG" id="KOG0157">
    <property type="taxonomic scope" value="Eukaryota"/>
</dbReference>
<evidence type="ECO:0000256" key="37">
    <source>
        <dbReference type="ARBA" id="ARBA00051817"/>
    </source>
</evidence>
<evidence type="ECO:0000256" key="14">
    <source>
        <dbReference type="ARBA" id="ARBA00023002"/>
    </source>
</evidence>
<evidence type="ECO:0000256" key="6">
    <source>
        <dbReference type="ARBA" id="ARBA00010617"/>
    </source>
</evidence>
<dbReference type="PRINTS" id="PR00463">
    <property type="entry name" value="EP450I"/>
</dbReference>
<protein>
    <recommendedName>
        <fullName evidence="42">Cholesterol 24-hydroxylase</fullName>
        <ecNumber evidence="41">1.14.14.25</ecNumber>
    </recommendedName>
    <alternativeName>
        <fullName evidence="44">Cholesterol 24-monooxygenase</fullName>
    </alternativeName>
    <alternativeName>
        <fullName evidence="43">Cholesterol 24S-hydroxylase</fullName>
    </alternativeName>
    <alternativeName>
        <fullName evidence="45">Cytochrome P450 46A1</fullName>
    </alternativeName>
</protein>
<evidence type="ECO:0000256" key="39">
    <source>
        <dbReference type="ARBA" id="ARBA00052870"/>
    </source>
</evidence>
<evidence type="ECO:0000256" key="40">
    <source>
        <dbReference type="ARBA" id="ARBA00054645"/>
    </source>
</evidence>
<evidence type="ECO:0000256" key="15">
    <source>
        <dbReference type="ARBA" id="ARBA00023004"/>
    </source>
</evidence>
<evidence type="ECO:0000256" key="48">
    <source>
        <dbReference type="SAM" id="Phobius"/>
    </source>
</evidence>
<evidence type="ECO:0000256" key="16">
    <source>
        <dbReference type="ARBA" id="ARBA00023018"/>
    </source>
</evidence>
<evidence type="ECO:0000256" key="35">
    <source>
        <dbReference type="ARBA" id="ARBA00051748"/>
    </source>
</evidence>
<evidence type="ECO:0000256" key="20">
    <source>
        <dbReference type="ARBA" id="ARBA00023166"/>
    </source>
</evidence>
<comment type="catalytic activity">
    <reaction evidence="27">
        <text>testosterone + reduced [NADPH--hemoprotein reductase] + O2 = 2-hydroxytestosterone + oxidized [NADPH--hemoprotein reductase] + H2O + H(+)</text>
        <dbReference type="Rhea" id="RHEA:46300"/>
        <dbReference type="Rhea" id="RHEA-COMP:11964"/>
        <dbReference type="Rhea" id="RHEA-COMP:11965"/>
        <dbReference type="ChEBI" id="CHEBI:15377"/>
        <dbReference type="ChEBI" id="CHEBI:15378"/>
        <dbReference type="ChEBI" id="CHEBI:15379"/>
        <dbReference type="ChEBI" id="CHEBI:17347"/>
        <dbReference type="ChEBI" id="CHEBI:57618"/>
        <dbReference type="ChEBI" id="CHEBI:58210"/>
        <dbReference type="ChEBI" id="CHEBI:86013"/>
    </reaction>
    <physiologicalReaction direction="left-to-right" evidence="27">
        <dbReference type="Rhea" id="RHEA:46301"/>
    </physiologicalReaction>
</comment>
<evidence type="ECO:0000256" key="41">
    <source>
        <dbReference type="ARBA" id="ARBA00066440"/>
    </source>
</evidence>
<dbReference type="HOGENOM" id="CLU_001570_5_1_1"/>
<evidence type="ECO:0000256" key="47">
    <source>
        <dbReference type="RuleBase" id="RU000461"/>
    </source>
</evidence>
<evidence type="ECO:0000256" key="46">
    <source>
        <dbReference type="PIRSR" id="PIRSR602401-1"/>
    </source>
</evidence>
<sequence>MGVFLIIFGAFATVVGFASLVFLLVSLYLFLLHKKYDHLPGPERASFFFGHIPLIKENIMKGRELQELSNRYDGVYVSWFGGWHPSVTLSHPDALREAIIKYNLPKPVKFYQSMSEMFGVRFMKDGLVTIPYHEVWKKKRMPLIQLSFAREHLKTLISSFNQSCDLFIETLKPLADGKTEVCMLDQFHRITMDVIMKVAFSLDLKTLDDKDSTFPKAVNKMLEAVMFRFRNPWHKYDPRTFKYQREVANSLRMIRETGRNCIAERQAAIVQGEEIPNDILSTIMKLELQGLELDIEELLDDFVTFFIAGQETTANQLSFALLEIGLHPDITHKVVEEVDKVIGSHVDFVEYDDLANLSYMTQVLKETLRKYPPAAGVIRHSPEEITLNGHVIPAGTGIGLNIYGAHHNPTNWKDPEVFDPERFNAENAPNIKPFTFLPFSLGPRSCIGQHFAQFEAKVLLARFLQKFRIKLCPGQTTALRQTGTLQPRDGVMCLIEKR</sequence>
<feature type="transmembrane region" description="Helical" evidence="48">
    <location>
        <begin position="6"/>
        <end position="31"/>
    </location>
</feature>
<evidence type="ECO:0000256" key="21">
    <source>
        <dbReference type="ARBA" id="ARBA00023221"/>
    </source>
</evidence>
<dbReference type="CDD" id="cd20613">
    <property type="entry name" value="CYP46A1-like"/>
    <property type="match status" value="1"/>
</dbReference>
<comment type="catalytic activity">
    <reaction evidence="38">
        <text>progesterone + reduced [NADPH--hemoprotein reductase] + O2 = 17alpha-hydroxyprogesterone + oxidized [NADPH--hemoprotein reductase] + H2O + H(+)</text>
        <dbReference type="Rhea" id="RHEA:46308"/>
        <dbReference type="Rhea" id="RHEA-COMP:11964"/>
        <dbReference type="Rhea" id="RHEA-COMP:11965"/>
        <dbReference type="ChEBI" id="CHEBI:15377"/>
        <dbReference type="ChEBI" id="CHEBI:15378"/>
        <dbReference type="ChEBI" id="CHEBI:15379"/>
        <dbReference type="ChEBI" id="CHEBI:17026"/>
        <dbReference type="ChEBI" id="CHEBI:17252"/>
        <dbReference type="ChEBI" id="CHEBI:57618"/>
        <dbReference type="ChEBI" id="CHEBI:58210"/>
    </reaction>
    <physiologicalReaction direction="left-to-right" evidence="38">
        <dbReference type="Rhea" id="RHEA:46309"/>
    </physiologicalReaction>
</comment>
<dbReference type="InterPro" id="IPR036396">
    <property type="entry name" value="Cyt_P450_sf"/>
</dbReference>
<keyword evidence="7" id="KW-0153">Cholesterol metabolism</keyword>
<dbReference type="InterPro" id="IPR017972">
    <property type="entry name" value="Cyt_P450_CS"/>
</dbReference>
<comment type="catalytic activity">
    <reaction evidence="33">
        <text>4beta-hydroxycholesterol + reduced [NADPH--hemoprotein reductase] + O2 = 4beta,24S-dihydroxycholesterol + oxidized [NADPH--hemoprotein reductase] + H2O + H(+)</text>
        <dbReference type="Rhea" id="RHEA:46392"/>
        <dbReference type="Rhea" id="RHEA-COMP:11964"/>
        <dbReference type="Rhea" id="RHEA-COMP:11965"/>
        <dbReference type="ChEBI" id="CHEBI:15377"/>
        <dbReference type="ChEBI" id="CHEBI:15378"/>
        <dbReference type="ChEBI" id="CHEBI:15379"/>
        <dbReference type="ChEBI" id="CHEBI:57618"/>
        <dbReference type="ChEBI" id="CHEBI:58210"/>
        <dbReference type="ChEBI" id="CHEBI:85778"/>
        <dbReference type="ChEBI" id="CHEBI:86087"/>
    </reaction>
    <physiologicalReaction direction="left-to-right" evidence="33">
        <dbReference type="Rhea" id="RHEA:46393"/>
    </physiologicalReaction>
</comment>
<comment type="catalytic activity">
    <reaction evidence="32">
        <text>testosterone + reduced [NADPH--hemoprotein reductase] + O2 = 6beta,17beta-dihydroxyandrost-4-en-3-one + oxidized [NADPH--hemoprotein reductase] + H2O + H(+)</text>
        <dbReference type="Rhea" id="RHEA:46296"/>
        <dbReference type="Rhea" id="RHEA-COMP:11964"/>
        <dbReference type="Rhea" id="RHEA-COMP:11965"/>
        <dbReference type="ChEBI" id="CHEBI:15377"/>
        <dbReference type="ChEBI" id="CHEBI:15378"/>
        <dbReference type="ChEBI" id="CHEBI:15379"/>
        <dbReference type="ChEBI" id="CHEBI:17347"/>
        <dbReference type="ChEBI" id="CHEBI:34477"/>
        <dbReference type="ChEBI" id="CHEBI:57618"/>
        <dbReference type="ChEBI" id="CHEBI:58210"/>
    </reaction>
    <physiologicalReaction direction="left-to-right" evidence="32">
        <dbReference type="Rhea" id="RHEA:46297"/>
    </physiologicalReaction>
</comment>
<dbReference type="Proteomes" id="UP000001593">
    <property type="component" value="Unassembled WGS sequence"/>
</dbReference>
<comment type="catalytic activity">
    <reaction evidence="39">
        <text>desmosterol + reduced [NADPH--hemoprotein reductase] + O2 = (24S)-25-epoxycholesterol + oxidized [NADPH--hemoprotein reductase] + H2O + H(+)</text>
        <dbReference type="Rhea" id="RHEA:53232"/>
        <dbReference type="Rhea" id="RHEA-COMP:11964"/>
        <dbReference type="Rhea" id="RHEA-COMP:11965"/>
        <dbReference type="ChEBI" id="CHEBI:15377"/>
        <dbReference type="ChEBI" id="CHEBI:15378"/>
        <dbReference type="ChEBI" id="CHEBI:15379"/>
        <dbReference type="ChEBI" id="CHEBI:17737"/>
        <dbReference type="ChEBI" id="CHEBI:41633"/>
        <dbReference type="ChEBI" id="CHEBI:57618"/>
        <dbReference type="ChEBI" id="CHEBI:58210"/>
    </reaction>
    <physiologicalReaction direction="left-to-right" evidence="39">
        <dbReference type="Rhea" id="RHEA:53233"/>
    </physiologicalReaction>
</comment>
<evidence type="ECO:0000256" key="45">
    <source>
        <dbReference type="ARBA" id="ARBA00080170"/>
    </source>
</evidence>
<keyword evidence="12" id="KW-0492">Microsome</keyword>
<evidence type="ECO:0000256" key="28">
    <source>
        <dbReference type="ARBA" id="ARBA00050430"/>
    </source>
</evidence>
<keyword evidence="14 47" id="KW-0560">Oxidoreductase</keyword>
<evidence type="ECO:0000256" key="9">
    <source>
        <dbReference type="ARBA" id="ARBA00022692"/>
    </source>
</evidence>
<accession>A7RNE6</accession>
<dbReference type="Pfam" id="PF00067">
    <property type="entry name" value="p450"/>
    <property type="match status" value="1"/>
</dbReference>
<comment type="catalytic activity">
    <reaction evidence="34">
        <text>7alpha-hydroxycholesterol + reduced [NADPH--hemoprotein reductase] + O2 = (24S)-7alpha-dihydroxycholesterol + oxidized [NADPH--hemoprotein reductase] + H2O + H(+)</text>
        <dbReference type="Rhea" id="RHEA:46380"/>
        <dbReference type="Rhea" id="RHEA-COMP:11964"/>
        <dbReference type="Rhea" id="RHEA-COMP:11965"/>
        <dbReference type="ChEBI" id="CHEBI:15377"/>
        <dbReference type="ChEBI" id="CHEBI:15378"/>
        <dbReference type="ChEBI" id="CHEBI:15379"/>
        <dbReference type="ChEBI" id="CHEBI:17500"/>
        <dbReference type="ChEBI" id="CHEBI:37640"/>
        <dbReference type="ChEBI" id="CHEBI:57618"/>
        <dbReference type="ChEBI" id="CHEBI:58210"/>
    </reaction>
    <physiologicalReaction direction="left-to-right" evidence="34">
        <dbReference type="Rhea" id="RHEA:46381"/>
    </physiologicalReaction>
</comment>
<comment type="catalytic activity">
    <reaction evidence="35">
        <text>cholestanol + reduced [NADPH--hemoprotein reductase] + O2 = (24S)-hydroxycholestanol + oxidized [NADPH--hemoprotein reductase] + H2O + H(+)</text>
        <dbReference type="Rhea" id="RHEA:53808"/>
        <dbReference type="Rhea" id="RHEA-COMP:11964"/>
        <dbReference type="Rhea" id="RHEA-COMP:11965"/>
        <dbReference type="ChEBI" id="CHEBI:15377"/>
        <dbReference type="ChEBI" id="CHEBI:15378"/>
        <dbReference type="ChEBI" id="CHEBI:15379"/>
        <dbReference type="ChEBI" id="CHEBI:57618"/>
        <dbReference type="ChEBI" id="CHEBI:58210"/>
        <dbReference type="ChEBI" id="CHEBI:86570"/>
        <dbReference type="ChEBI" id="CHEBI:137687"/>
    </reaction>
    <physiologicalReaction direction="left-to-right" evidence="35">
        <dbReference type="Rhea" id="RHEA:53809"/>
    </physiologicalReaction>
</comment>
<keyword evidence="17 47" id="KW-0503">Monooxygenase</keyword>
<evidence type="ECO:0000256" key="25">
    <source>
        <dbReference type="ARBA" id="ARBA00049645"/>
    </source>
</evidence>
<comment type="catalytic activity">
    <reaction evidence="28">
        <text>(24S)-hydroxycholesterol + reduced [NADPH--hemoprotein reductase] + O2 = 24S,25-dihydroxycholesterol + oxidized [NADPH--hemoprotein reductase] + H2O + H(+)</text>
        <dbReference type="Rhea" id="RHEA:46384"/>
        <dbReference type="Rhea" id="RHEA-COMP:11964"/>
        <dbReference type="Rhea" id="RHEA-COMP:11965"/>
        <dbReference type="ChEBI" id="CHEBI:15377"/>
        <dbReference type="ChEBI" id="CHEBI:15378"/>
        <dbReference type="ChEBI" id="CHEBI:15379"/>
        <dbReference type="ChEBI" id="CHEBI:34310"/>
        <dbReference type="ChEBI" id="CHEBI:57618"/>
        <dbReference type="ChEBI" id="CHEBI:58210"/>
        <dbReference type="ChEBI" id="CHEBI:86074"/>
    </reaction>
    <physiologicalReaction direction="left-to-right" evidence="28">
        <dbReference type="Rhea" id="RHEA:46385"/>
    </physiologicalReaction>
</comment>
<comment type="catalytic activity">
    <reaction evidence="31">
        <text>testosterone + reduced [NADPH--hemoprotein reductase] + O2 = 16beta,17beta-dihydroxyandrost-4-en-3-one + oxidized [NADPH--hemoprotein reductase] + H2O + H(+)</text>
        <dbReference type="Rhea" id="RHEA:46304"/>
        <dbReference type="Rhea" id="RHEA-COMP:11964"/>
        <dbReference type="Rhea" id="RHEA-COMP:11965"/>
        <dbReference type="ChEBI" id="CHEBI:15377"/>
        <dbReference type="ChEBI" id="CHEBI:15378"/>
        <dbReference type="ChEBI" id="CHEBI:15379"/>
        <dbReference type="ChEBI" id="CHEBI:17347"/>
        <dbReference type="ChEBI" id="CHEBI:57618"/>
        <dbReference type="ChEBI" id="CHEBI:58210"/>
        <dbReference type="ChEBI" id="CHEBI:83027"/>
    </reaction>
    <physiologicalReaction direction="left-to-right" evidence="31">
        <dbReference type="Rhea" id="RHEA:46305"/>
    </physiologicalReaction>
</comment>
<dbReference type="GO" id="GO:0006707">
    <property type="term" value="P:cholesterol catabolic process"/>
    <property type="evidence" value="ECO:0000318"/>
    <property type="project" value="GO_Central"/>
</dbReference>
<comment type="catalytic activity">
    <reaction evidence="30">
        <text>cholesterol + reduced [NADPH--hemoprotein reductase] + O2 = (24S)-hydroxycholesterol + oxidized [NADPH--hemoprotein reductase] + H2O + H(+)</text>
        <dbReference type="Rhea" id="RHEA:22716"/>
        <dbReference type="Rhea" id="RHEA-COMP:11964"/>
        <dbReference type="Rhea" id="RHEA-COMP:11965"/>
        <dbReference type="ChEBI" id="CHEBI:15377"/>
        <dbReference type="ChEBI" id="CHEBI:15378"/>
        <dbReference type="ChEBI" id="CHEBI:15379"/>
        <dbReference type="ChEBI" id="CHEBI:16113"/>
        <dbReference type="ChEBI" id="CHEBI:34310"/>
        <dbReference type="ChEBI" id="CHEBI:57618"/>
        <dbReference type="ChEBI" id="CHEBI:58210"/>
        <dbReference type="EC" id="1.14.14.25"/>
    </reaction>
    <physiologicalReaction direction="left-to-right" evidence="30">
        <dbReference type="Rhea" id="RHEA:22717"/>
    </physiologicalReaction>
</comment>
<dbReference type="PANTHER" id="PTHR24293:SF0">
    <property type="entry name" value="CYP46A1 PROTEIN-RELATED"/>
    <property type="match status" value="1"/>
</dbReference>
<evidence type="ECO:0000256" key="30">
    <source>
        <dbReference type="ARBA" id="ARBA00050991"/>
    </source>
</evidence>
<evidence type="ECO:0000256" key="10">
    <source>
        <dbReference type="ARBA" id="ARBA00022723"/>
    </source>
</evidence>
<dbReference type="InterPro" id="IPR002401">
    <property type="entry name" value="Cyt_P450_E_grp-I"/>
</dbReference>
<evidence type="ECO:0000256" key="38">
    <source>
        <dbReference type="ARBA" id="ARBA00052074"/>
    </source>
</evidence>
<keyword evidence="19 48" id="KW-0472">Membrane</keyword>
<keyword evidence="22" id="KW-0966">Cell projection</keyword>
<dbReference type="InterPro" id="IPR001128">
    <property type="entry name" value="Cyt_P450"/>
</dbReference>
<dbReference type="SUPFAM" id="SSF48264">
    <property type="entry name" value="Cytochrome P450"/>
    <property type="match status" value="1"/>
</dbReference>
<evidence type="ECO:0000256" key="29">
    <source>
        <dbReference type="ARBA" id="ARBA00050696"/>
    </source>
</evidence>
<dbReference type="InParanoid" id="A7RNE6"/>
<evidence type="ECO:0000256" key="17">
    <source>
        <dbReference type="ARBA" id="ARBA00023033"/>
    </source>
</evidence>
<keyword evidence="8 46" id="KW-0349">Heme</keyword>
<keyword evidence="21" id="KW-0753">Steroid metabolism</keyword>
<comment type="catalytic activity">
    <reaction evidence="29">
        <text>7-dehydrocholesterol + reduced [NADPH--hemoprotein reductase] + O2 = cholesta-5,7-dien-3beta,25-diol + oxidized [NADPH--hemoprotein reductase] + H2O + H(+)</text>
        <dbReference type="Rhea" id="RHEA:53240"/>
        <dbReference type="Rhea" id="RHEA-COMP:11964"/>
        <dbReference type="Rhea" id="RHEA-COMP:11965"/>
        <dbReference type="ChEBI" id="CHEBI:15377"/>
        <dbReference type="ChEBI" id="CHEBI:15378"/>
        <dbReference type="ChEBI" id="CHEBI:15379"/>
        <dbReference type="ChEBI" id="CHEBI:17759"/>
        <dbReference type="ChEBI" id="CHEBI:57618"/>
        <dbReference type="ChEBI" id="CHEBI:58210"/>
        <dbReference type="ChEBI" id="CHEBI:137057"/>
    </reaction>
    <physiologicalReaction direction="left-to-right" evidence="29">
        <dbReference type="Rhea" id="RHEA:53241"/>
    </physiologicalReaction>
</comment>
<dbReference type="PROSITE" id="PS00086">
    <property type="entry name" value="CYTOCHROME_P450"/>
    <property type="match status" value="1"/>
</dbReference>
<keyword evidence="11" id="KW-0256">Endoplasmic reticulum</keyword>
<dbReference type="GO" id="GO:0098793">
    <property type="term" value="C:presynapse"/>
    <property type="evidence" value="ECO:0007669"/>
    <property type="project" value="UniProtKB-SubCell"/>
</dbReference>
<organism evidence="49 50">
    <name type="scientific">Nematostella vectensis</name>
    <name type="common">Starlet sea anemone</name>
    <dbReference type="NCBI Taxonomy" id="45351"/>
    <lineage>
        <taxon>Eukaryota</taxon>
        <taxon>Metazoa</taxon>
        <taxon>Cnidaria</taxon>
        <taxon>Anthozoa</taxon>
        <taxon>Hexacorallia</taxon>
        <taxon>Actiniaria</taxon>
        <taxon>Edwardsiidae</taxon>
        <taxon>Nematostella</taxon>
    </lineage>
</organism>
<keyword evidence="16" id="KW-0770">Synapse</keyword>
<evidence type="ECO:0000256" key="32">
    <source>
        <dbReference type="ARBA" id="ARBA00051503"/>
    </source>
</evidence>
<comment type="catalytic activity">
    <reaction evidence="37">
        <text>7-dehydrocholesterol + reduced [NADPH--hemoprotein reductase] + O2 = cholesta-5,7-dien-3beta,24S-diol + oxidized [NADPH--hemoprotein reductase] + H2O + H(+)</text>
        <dbReference type="Rhea" id="RHEA:53244"/>
        <dbReference type="Rhea" id="RHEA-COMP:11964"/>
        <dbReference type="Rhea" id="RHEA-COMP:11965"/>
        <dbReference type="ChEBI" id="CHEBI:15377"/>
        <dbReference type="ChEBI" id="CHEBI:15378"/>
        <dbReference type="ChEBI" id="CHEBI:15379"/>
        <dbReference type="ChEBI" id="CHEBI:17759"/>
        <dbReference type="ChEBI" id="CHEBI:57618"/>
        <dbReference type="ChEBI" id="CHEBI:58210"/>
        <dbReference type="ChEBI" id="CHEBI:137061"/>
    </reaction>
    <physiologicalReaction direction="left-to-right" evidence="37">
        <dbReference type="Rhea" id="RHEA:53245"/>
    </physiologicalReaction>
</comment>
<evidence type="ECO:0000256" key="44">
    <source>
        <dbReference type="ARBA" id="ARBA00079170"/>
    </source>
</evidence>
<dbReference type="OMA" id="FYDIYGA"/>
<evidence type="ECO:0000256" key="19">
    <source>
        <dbReference type="ARBA" id="ARBA00023136"/>
    </source>
</evidence>
<keyword evidence="20" id="KW-1207">Sterol metabolism</keyword>
<dbReference type="GO" id="GO:0033781">
    <property type="term" value="F:cholesterol 24-hydroxylase activity"/>
    <property type="evidence" value="ECO:0000318"/>
    <property type="project" value="GO_Central"/>
</dbReference>
<evidence type="ECO:0000256" key="31">
    <source>
        <dbReference type="ARBA" id="ARBA00051188"/>
    </source>
</evidence>
<keyword evidence="15 46" id="KW-0408">Iron</keyword>
<evidence type="ECO:0000256" key="33">
    <source>
        <dbReference type="ARBA" id="ARBA00051527"/>
    </source>
</evidence>
<dbReference type="GO" id="GO:0005789">
    <property type="term" value="C:endoplasmic reticulum membrane"/>
    <property type="evidence" value="ECO:0007669"/>
    <property type="project" value="UniProtKB-SubCell"/>
</dbReference>
<evidence type="ECO:0000256" key="12">
    <source>
        <dbReference type="ARBA" id="ARBA00022848"/>
    </source>
</evidence>
<evidence type="ECO:0000256" key="8">
    <source>
        <dbReference type="ARBA" id="ARBA00022617"/>
    </source>
</evidence>
<evidence type="ECO:0000313" key="50">
    <source>
        <dbReference type="Proteomes" id="UP000001593"/>
    </source>
</evidence>
<proteinExistence type="inferred from homology"/>
<dbReference type="GO" id="GO:0030425">
    <property type="term" value="C:dendrite"/>
    <property type="evidence" value="ECO:0007669"/>
    <property type="project" value="UniProtKB-SubCell"/>
</dbReference>
<comment type="similarity">
    <text evidence="6 47">Belongs to the cytochrome P450 family.</text>
</comment>
<name>A7RNE6_NEMVE</name>
<evidence type="ECO:0000256" key="26">
    <source>
        <dbReference type="ARBA" id="ARBA00050139"/>
    </source>
</evidence>
<dbReference type="PANTHER" id="PTHR24293">
    <property type="entry name" value="CYTOCHROME P450 FAMILY 46 SUBFAMILY A"/>
    <property type="match status" value="1"/>
</dbReference>
<comment type="pathway">
    <text evidence="5">Lipid metabolism; C21-steroid hormone metabolism.</text>
</comment>
<dbReference type="GO" id="GO:0005506">
    <property type="term" value="F:iron ion binding"/>
    <property type="evidence" value="ECO:0007669"/>
    <property type="project" value="InterPro"/>
</dbReference>
<evidence type="ECO:0000256" key="13">
    <source>
        <dbReference type="ARBA" id="ARBA00022989"/>
    </source>
</evidence>
<dbReference type="PRINTS" id="PR00385">
    <property type="entry name" value="P450"/>
</dbReference>
<dbReference type="EC" id="1.14.14.25" evidence="41"/>
<comment type="subcellular location">
    <subcellularLocation>
        <location evidence="3">Cell projection</location>
        <location evidence="3">Dendrite</location>
    </subcellularLocation>
    <subcellularLocation>
        <location evidence="4">Endoplasmic reticulum membrane</location>
        <topology evidence="4">Single-pass membrane protein</topology>
    </subcellularLocation>
    <subcellularLocation>
        <location evidence="2">Microsome membrane</location>
        <topology evidence="2">Single-pass membrane protein</topology>
    </subcellularLocation>
    <subcellularLocation>
        <location evidence="24">Postsynapse</location>
    </subcellularLocation>
    <subcellularLocation>
        <location evidence="23">Presynapse</location>
    </subcellularLocation>
</comment>
<evidence type="ECO:0000256" key="43">
    <source>
        <dbReference type="ARBA" id="ARBA00077287"/>
    </source>
</evidence>
<dbReference type="EMBL" id="DS469522">
    <property type="protein sequence ID" value="EDO47129.1"/>
    <property type="molecule type" value="Genomic_DNA"/>
</dbReference>
<keyword evidence="18" id="KW-0443">Lipid metabolism</keyword>
<evidence type="ECO:0000256" key="24">
    <source>
        <dbReference type="ARBA" id="ARBA00034110"/>
    </source>
</evidence>
<dbReference type="Gene3D" id="1.10.630.10">
    <property type="entry name" value="Cytochrome P450"/>
    <property type="match status" value="1"/>
</dbReference>
<dbReference type="AlphaFoldDB" id="A7RNE6"/>
<reference evidence="49 50" key="1">
    <citation type="journal article" date="2007" name="Science">
        <title>Sea anemone genome reveals ancestral eumetazoan gene repertoire and genomic organization.</title>
        <authorList>
            <person name="Putnam N.H."/>
            <person name="Srivastava M."/>
            <person name="Hellsten U."/>
            <person name="Dirks B."/>
            <person name="Chapman J."/>
            <person name="Salamov A."/>
            <person name="Terry A."/>
            <person name="Shapiro H."/>
            <person name="Lindquist E."/>
            <person name="Kapitonov V.V."/>
            <person name="Jurka J."/>
            <person name="Genikhovich G."/>
            <person name="Grigoriev I.V."/>
            <person name="Lucas S.M."/>
            <person name="Steele R.E."/>
            <person name="Finnerty J.R."/>
            <person name="Technau U."/>
            <person name="Martindale M.Q."/>
            <person name="Rokhsar D.S."/>
        </authorList>
    </citation>
    <scope>NUCLEOTIDE SEQUENCE [LARGE SCALE GENOMIC DNA]</scope>
    <source>
        <strain evidence="50">CH2 X CH6</strain>
    </source>
</reference>
<evidence type="ECO:0000256" key="11">
    <source>
        <dbReference type="ARBA" id="ARBA00022824"/>
    </source>
</evidence>
<evidence type="ECO:0000256" key="42">
    <source>
        <dbReference type="ARBA" id="ARBA00068948"/>
    </source>
</evidence>
<feature type="binding site" description="axial binding residue" evidence="46">
    <location>
        <position position="446"/>
    </location>
    <ligand>
        <name>heme</name>
        <dbReference type="ChEBI" id="CHEBI:30413"/>
    </ligand>
    <ligandPart>
        <name>Fe</name>
        <dbReference type="ChEBI" id="CHEBI:18248"/>
    </ligandPart>
</feature>
<dbReference type="GO" id="GO:0020037">
    <property type="term" value="F:heme binding"/>
    <property type="evidence" value="ECO:0000318"/>
    <property type="project" value="GO_Central"/>
</dbReference>
<evidence type="ECO:0000256" key="7">
    <source>
        <dbReference type="ARBA" id="ARBA00022548"/>
    </source>
</evidence>
<evidence type="ECO:0000256" key="1">
    <source>
        <dbReference type="ARBA" id="ARBA00001971"/>
    </source>
</evidence>
<comment type="catalytic activity">
    <reaction evidence="26">
        <text>desmosterol + reduced [NADPH--hemoprotein reductase] + O2 = (24Z),26-hydroxydesmosterol + oxidized [NADPH--hemoprotein reductase] + H2O + H(+)</text>
        <dbReference type="Rhea" id="RHEA:53236"/>
        <dbReference type="Rhea" id="RHEA-COMP:11964"/>
        <dbReference type="Rhea" id="RHEA-COMP:11965"/>
        <dbReference type="ChEBI" id="CHEBI:15377"/>
        <dbReference type="ChEBI" id="CHEBI:15378"/>
        <dbReference type="ChEBI" id="CHEBI:15379"/>
        <dbReference type="ChEBI" id="CHEBI:17737"/>
        <dbReference type="ChEBI" id="CHEBI:57618"/>
        <dbReference type="ChEBI" id="CHEBI:58210"/>
        <dbReference type="ChEBI" id="CHEBI:137053"/>
    </reaction>
    <physiologicalReaction direction="left-to-right" evidence="26">
        <dbReference type="Rhea" id="RHEA:53237"/>
    </physiologicalReaction>
</comment>
<evidence type="ECO:0000256" key="5">
    <source>
        <dbReference type="ARBA" id="ARBA00005108"/>
    </source>
</evidence>
<evidence type="ECO:0000256" key="23">
    <source>
        <dbReference type="ARBA" id="ARBA00034106"/>
    </source>
</evidence>
<comment type="pathway">
    <text evidence="25">Steroid metabolism; cholesterol degradation.</text>
</comment>
<dbReference type="InterPro" id="IPR039983">
    <property type="entry name" value="CYP46A1"/>
</dbReference>